<evidence type="ECO:0000313" key="5">
    <source>
        <dbReference type="Proteomes" id="UP000316968"/>
    </source>
</evidence>
<dbReference type="PANTHER" id="PTHR46268:SF6">
    <property type="entry name" value="UNIVERSAL STRESS PROTEIN UP12"/>
    <property type="match status" value="1"/>
</dbReference>
<dbReference type="OrthoDB" id="9777884at2"/>
<evidence type="ECO:0000313" key="4">
    <source>
        <dbReference type="EMBL" id="QDH20501.1"/>
    </source>
</evidence>
<organism evidence="4 5">
    <name type="scientific">Saccharibacillus brassicae</name>
    <dbReference type="NCBI Taxonomy" id="2583377"/>
    <lineage>
        <taxon>Bacteria</taxon>
        <taxon>Bacillati</taxon>
        <taxon>Bacillota</taxon>
        <taxon>Bacilli</taxon>
        <taxon>Bacillales</taxon>
        <taxon>Paenibacillaceae</taxon>
        <taxon>Saccharibacillus</taxon>
    </lineage>
</organism>
<comment type="subcellular location">
    <subcellularLocation>
        <location evidence="2">Cytoplasm</location>
    </subcellularLocation>
</comment>
<dbReference type="CDD" id="cd00293">
    <property type="entry name" value="USP-like"/>
    <property type="match status" value="1"/>
</dbReference>
<dbReference type="KEGG" id="saca:FFV09_06275"/>
<dbReference type="Pfam" id="PF00582">
    <property type="entry name" value="Usp"/>
    <property type="match status" value="1"/>
</dbReference>
<dbReference type="EMBL" id="CP041217">
    <property type="protein sequence ID" value="QDH20501.1"/>
    <property type="molecule type" value="Genomic_DNA"/>
</dbReference>
<evidence type="ECO:0000259" key="3">
    <source>
        <dbReference type="Pfam" id="PF00582"/>
    </source>
</evidence>
<keyword evidence="5" id="KW-1185">Reference proteome</keyword>
<comment type="similarity">
    <text evidence="1 2">Belongs to the universal stress protein A family.</text>
</comment>
<sequence length="139" mass="14721">MQHILVAIDGSSGAAQALEQAISLASSFKEVSKITALHVDPAIAMNEPAIGFDPEARIETEGLETLRPALARLADSGLPHGSAVRRGDPAREICEFARREQCDLIVVGTRGHGLAAELLLGSVSHKVIQHAPCPVMTIR</sequence>
<protein>
    <recommendedName>
        <fullName evidence="2">Universal stress protein</fullName>
    </recommendedName>
</protein>
<dbReference type="PANTHER" id="PTHR46268">
    <property type="entry name" value="STRESS RESPONSE PROTEIN NHAX"/>
    <property type="match status" value="1"/>
</dbReference>
<dbReference type="InterPro" id="IPR006015">
    <property type="entry name" value="Universal_stress_UspA"/>
</dbReference>
<dbReference type="AlphaFoldDB" id="A0A4Y6UVW6"/>
<evidence type="ECO:0000256" key="1">
    <source>
        <dbReference type="ARBA" id="ARBA00008791"/>
    </source>
</evidence>
<dbReference type="RefSeq" id="WP_141447018.1">
    <property type="nucleotide sequence ID" value="NZ_CP041217.1"/>
</dbReference>
<proteinExistence type="inferred from homology"/>
<dbReference type="GO" id="GO:0005737">
    <property type="term" value="C:cytoplasm"/>
    <property type="evidence" value="ECO:0007669"/>
    <property type="project" value="UniProtKB-SubCell"/>
</dbReference>
<dbReference type="PRINTS" id="PR01438">
    <property type="entry name" value="UNVRSLSTRESS"/>
</dbReference>
<name>A0A4Y6UVW6_SACBS</name>
<dbReference type="SUPFAM" id="SSF52402">
    <property type="entry name" value="Adenine nucleotide alpha hydrolases-like"/>
    <property type="match status" value="1"/>
</dbReference>
<feature type="domain" description="UspA" evidence="3">
    <location>
        <begin position="1"/>
        <end position="139"/>
    </location>
</feature>
<accession>A0A4Y6UVW6</accession>
<keyword evidence="2" id="KW-0963">Cytoplasm</keyword>
<dbReference type="Gene3D" id="3.40.50.620">
    <property type="entry name" value="HUPs"/>
    <property type="match status" value="1"/>
</dbReference>
<reference evidence="4 5" key="1">
    <citation type="submission" date="2019-06" db="EMBL/GenBank/DDBJ databases">
        <title>Saccharibacillus brassicae sp. nov., an endophytic bacterium isolated from Chinese cabbage seeds (Brassica pekinensis).</title>
        <authorList>
            <person name="Jiang L."/>
            <person name="Lee J."/>
            <person name="Kim S.W."/>
        </authorList>
    </citation>
    <scope>NUCLEOTIDE SEQUENCE [LARGE SCALE GENOMIC DNA]</scope>
    <source>
        <strain evidence="5">KCTC 43072 / ATSA2</strain>
    </source>
</reference>
<dbReference type="InterPro" id="IPR014729">
    <property type="entry name" value="Rossmann-like_a/b/a_fold"/>
</dbReference>
<evidence type="ECO:0000256" key="2">
    <source>
        <dbReference type="PIRNR" id="PIRNR006276"/>
    </source>
</evidence>
<dbReference type="Proteomes" id="UP000316968">
    <property type="component" value="Chromosome"/>
</dbReference>
<gene>
    <name evidence="4" type="ORF">FFV09_06275</name>
</gene>
<dbReference type="PIRSF" id="PIRSF006276">
    <property type="entry name" value="UspA"/>
    <property type="match status" value="1"/>
</dbReference>
<dbReference type="InterPro" id="IPR006016">
    <property type="entry name" value="UspA"/>
</dbReference>